<proteinExistence type="predicted"/>
<dbReference type="Proteomes" id="UP000006753">
    <property type="component" value="Unassembled WGS sequence"/>
</dbReference>
<evidence type="ECO:0000313" key="3">
    <source>
        <dbReference type="Proteomes" id="UP000006753"/>
    </source>
</evidence>
<dbReference type="GeneID" id="18762716"/>
<dbReference type="KEGG" id="mbe:MBM_06781"/>
<dbReference type="InterPro" id="IPR045518">
    <property type="entry name" value="2EXR"/>
</dbReference>
<evidence type="ECO:0000259" key="1">
    <source>
        <dbReference type="Pfam" id="PF20150"/>
    </source>
</evidence>
<gene>
    <name evidence="2" type="ORF">MBM_06781</name>
</gene>
<organism evidence="2 3">
    <name type="scientific">Marssonina brunnea f. sp. multigermtubi (strain MB_m1)</name>
    <name type="common">Marssonina leaf spot fungus</name>
    <dbReference type="NCBI Taxonomy" id="1072389"/>
    <lineage>
        <taxon>Eukaryota</taxon>
        <taxon>Fungi</taxon>
        <taxon>Dikarya</taxon>
        <taxon>Ascomycota</taxon>
        <taxon>Pezizomycotina</taxon>
        <taxon>Leotiomycetes</taxon>
        <taxon>Helotiales</taxon>
        <taxon>Drepanopezizaceae</taxon>
        <taxon>Drepanopeziza</taxon>
    </lineage>
</organism>
<dbReference type="OrthoDB" id="3532148at2759"/>
<evidence type="ECO:0000313" key="2">
    <source>
        <dbReference type="EMBL" id="EKD15020.1"/>
    </source>
</evidence>
<protein>
    <recommendedName>
        <fullName evidence="1">2EXR domain-containing protein</fullName>
    </recommendedName>
</protein>
<dbReference type="RefSeq" id="XP_007294670.1">
    <property type="nucleotide sequence ID" value="XM_007294608.1"/>
</dbReference>
<dbReference type="Pfam" id="PF20150">
    <property type="entry name" value="2EXR"/>
    <property type="match status" value="1"/>
</dbReference>
<sequence>MAPLKSALSHQEMQDLVAPGLKKPLLDDLLPRPTRRSYPLSLSLTPPPETKEIEQPGFVYFGLLPPEVRLSIWRFCLPGPRLVPVRYRHETTTYTSRIHGPKCLSINRESRDEALRFYHELRIGPYRNVGCYVDLSIDTVYFRASLYGHKNNISYQTRMTIPATRGHFFHYHRAVNVEGTEVADDLVPIRMHSKIVIDDLLHSLDSPIILENLHTDQDTWFSIQGFYRCNRHLHPILISKLTLVSERKPYGRKTKPYLRDPVWPTKEERPMQDYFSPRTETENHETQFRLELPDLMWPSSDMRATSYPDDEVALDKHMARIKERIWDAHCKSNWLDWMANDKVAKRLFVKIEVKVMSESMDGMLGD</sequence>
<dbReference type="PANTHER" id="PTHR35910">
    <property type="entry name" value="2EXR DOMAIN-CONTAINING PROTEIN"/>
    <property type="match status" value="1"/>
</dbReference>
<reference evidence="2 3" key="1">
    <citation type="journal article" date="2012" name="BMC Genomics">
        <title>Sequencing the genome of Marssonina brunnea reveals fungus-poplar co-evolution.</title>
        <authorList>
            <person name="Zhu S."/>
            <person name="Cao Y.-Z."/>
            <person name="Jiang C."/>
            <person name="Tan B.-Y."/>
            <person name="Wang Z."/>
            <person name="Feng S."/>
            <person name="Zhang L."/>
            <person name="Su X.-H."/>
            <person name="Brejova B."/>
            <person name="Vinar T."/>
            <person name="Xu M."/>
            <person name="Wang M.-X."/>
            <person name="Zhang S.-G."/>
            <person name="Huang M.-R."/>
            <person name="Wu R."/>
            <person name="Zhou Y."/>
        </authorList>
    </citation>
    <scope>NUCLEOTIDE SEQUENCE [LARGE SCALE GENOMIC DNA]</scope>
    <source>
        <strain evidence="2 3">MB_m1</strain>
    </source>
</reference>
<dbReference type="PANTHER" id="PTHR35910:SF6">
    <property type="entry name" value="2EXR DOMAIN-CONTAINING PROTEIN"/>
    <property type="match status" value="1"/>
</dbReference>
<dbReference type="EMBL" id="JH921443">
    <property type="protein sequence ID" value="EKD15020.1"/>
    <property type="molecule type" value="Genomic_DNA"/>
</dbReference>
<dbReference type="HOGENOM" id="CLU_756666_0_0_1"/>
<accession>K1WCC3</accession>
<dbReference type="InParanoid" id="K1WCC3"/>
<feature type="domain" description="2EXR" evidence="1">
    <location>
        <begin position="58"/>
        <end position="140"/>
    </location>
</feature>
<dbReference type="AlphaFoldDB" id="K1WCC3"/>
<name>K1WCC3_MARBU</name>
<keyword evidence="3" id="KW-1185">Reference proteome</keyword>